<dbReference type="Proteomes" id="UP000255233">
    <property type="component" value="Unassembled WGS sequence"/>
</dbReference>
<dbReference type="SUPFAM" id="SSF47413">
    <property type="entry name" value="lambda repressor-like DNA-binding domains"/>
    <property type="match status" value="1"/>
</dbReference>
<evidence type="ECO:0000256" key="1">
    <source>
        <dbReference type="ARBA" id="ARBA00023125"/>
    </source>
</evidence>
<dbReference type="CDD" id="cd00093">
    <property type="entry name" value="HTH_XRE"/>
    <property type="match status" value="1"/>
</dbReference>
<dbReference type="InterPro" id="IPR010982">
    <property type="entry name" value="Lambda_DNA-bd_dom_sf"/>
</dbReference>
<dbReference type="GO" id="GO:0005829">
    <property type="term" value="C:cytosol"/>
    <property type="evidence" value="ECO:0007669"/>
    <property type="project" value="TreeGrafter"/>
</dbReference>
<dbReference type="OrthoDB" id="2902336at2"/>
<gene>
    <name evidence="3" type="ORF">NCTC11190_01832</name>
</gene>
<dbReference type="InterPro" id="IPR001387">
    <property type="entry name" value="Cro/C1-type_HTH"/>
</dbReference>
<dbReference type="RefSeq" id="WP_027291557.1">
    <property type="nucleotide sequence ID" value="NZ_CALVFX010000006.1"/>
</dbReference>
<dbReference type="Pfam" id="PF13443">
    <property type="entry name" value="HTH_26"/>
    <property type="match status" value="1"/>
</dbReference>
<protein>
    <submittedName>
        <fullName evidence="3">Anaerobic benzoate catabolism transcriptional regulator</fullName>
    </submittedName>
</protein>
<dbReference type="GO" id="GO:0003677">
    <property type="term" value="F:DNA binding"/>
    <property type="evidence" value="ECO:0007669"/>
    <property type="project" value="UniProtKB-KW"/>
</dbReference>
<accession>A0A379MUN8</accession>
<dbReference type="SMART" id="SM00530">
    <property type="entry name" value="HTH_XRE"/>
    <property type="match status" value="1"/>
</dbReference>
<organism evidence="3 4">
    <name type="scientific">Rikenella microfusus</name>
    <dbReference type="NCBI Taxonomy" id="28139"/>
    <lineage>
        <taxon>Bacteria</taxon>
        <taxon>Pseudomonadati</taxon>
        <taxon>Bacteroidota</taxon>
        <taxon>Bacteroidia</taxon>
        <taxon>Bacteroidales</taxon>
        <taxon>Rikenellaceae</taxon>
        <taxon>Rikenella</taxon>
    </lineage>
</organism>
<dbReference type="EMBL" id="UGVL01000001">
    <property type="protein sequence ID" value="SUE34600.1"/>
    <property type="molecule type" value="Genomic_DNA"/>
</dbReference>
<dbReference type="PANTHER" id="PTHR46797">
    <property type="entry name" value="HTH-TYPE TRANSCRIPTIONAL REGULATOR"/>
    <property type="match status" value="1"/>
</dbReference>
<reference evidence="3 4" key="1">
    <citation type="submission" date="2018-06" db="EMBL/GenBank/DDBJ databases">
        <authorList>
            <consortium name="Pathogen Informatics"/>
            <person name="Doyle S."/>
        </authorList>
    </citation>
    <scope>NUCLEOTIDE SEQUENCE [LARGE SCALE GENOMIC DNA]</scope>
    <source>
        <strain evidence="3 4">NCTC11190</strain>
    </source>
</reference>
<evidence type="ECO:0000313" key="4">
    <source>
        <dbReference type="Proteomes" id="UP000255233"/>
    </source>
</evidence>
<dbReference type="STRING" id="880526.GCA_000427365_01988"/>
<dbReference type="GO" id="GO:0003700">
    <property type="term" value="F:DNA-binding transcription factor activity"/>
    <property type="evidence" value="ECO:0007669"/>
    <property type="project" value="TreeGrafter"/>
</dbReference>
<evidence type="ECO:0000313" key="3">
    <source>
        <dbReference type="EMBL" id="SUE34600.1"/>
    </source>
</evidence>
<sequence length="70" mass="8112">MNDILYRIGRRIVQIRTERGISQQDLAARCNFEKSNMSRIEYGRTNMTLVTLLTISRALGVKLRDLVDVE</sequence>
<name>A0A379MUN8_9BACT</name>
<keyword evidence="4" id="KW-1185">Reference proteome</keyword>
<proteinExistence type="predicted"/>
<dbReference type="InterPro" id="IPR050807">
    <property type="entry name" value="TransReg_Diox_bact_type"/>
</dbReference>
<dbReference type="Gene3D" id="1.10.260.40">
    <property type="entry name" value="lambda repressor-like DNA-binding domains"/>
    <property type="match status" value="1"/>
</dbReference>
<dbReference type="PANTHER" id="PTHR46797:SF1">
    <property type="entry name" value="METHYLPHOSPHONATE SYNTHASE"/>
    <property type="match status" value="1"/>
</dbReference>
<evidence type="ECO:0000259" key="2">
    <source>
        <dbReference type="PROSITE" id="PS50943"/>
    </source>
</evidence>
<keyword evidence="1" id="KW-0238">DNA-binding</keyword>
<dbReference type="PROSITE" id="PS50943">
    <property type="entry name" value="HTH_CROC1"/>
    <property type="match status" value="1"/>
</dbReference>
<feature type="domain" description="HTH cro/C1-type" evidence="2">
    <location>
        <begin position="12"/>
        <end position="66"/>
    </location>
</feature>
<dbReference type="AlphaFoldDB" id="A0A379MUN8"/>